<feature type="compositionally biased region" description="Acidic residues" evidence="1">
    <location>
        <begin position="81"/>
        <end position="90"/>
    </location>
</feature>
<organism evidence="2 3">
    <name type="scientific">Adineta ricciae</name>
    <name type="common">Rotifer</name>
    <dbReference type="NCBI Taxonomy" id="249248"/>
    <lineage>
        <taxon>Eukaryota</taxon>
        <taxon>Metazoa</taxon>
        <taxon>Spiralia</taxon>
        <taxon>Gnathifera</taxon>
        <taxon>Rotifera</taxon>
        <taxon>Eurotatoria</taxon>
        <taxon>Bdelloidea</taxon>
        <taxon>Adinetida</taxon>
        <taxon>Adinetidae</taxon>
        <taxon>Adineta</taxon>
    </lineage>
</organism>
<gene>
    <name evidence="2" type="ORF">EDS130_LOCUS38837</name>
</gene>
<evidence type="ECO:0000313" key="3">
    <source>
        <dbReference type="Proteomes" id="UP000663852"/>
    </source>
</evidence>
<evidence type="ECO:0000313" key="2">
    <source>
        <dbReference type="EMBL" id="CAF1440494.1"/>
    </source>
</evidence>
<reference evidence="2" key="1">
    <citation type="submission" date="2021-02" db="EMBL/GenBank/DDBJ databases">
        <authorList>
            <person name="Nowell W R."/>
        </authorList>
    </citation>
    <scope>NUCLEOTIDE SEQUENCE</scope>
</reference>
<comment type="caution">
    <text evidence="2">The sequence shown here is derived from an EMBL/GenBank/DDBJ whole genome shotgun (WGS) entry which is preliminary data.</text>
</comment>
<evidence type="ECO:0008006" key="4">
    <source>
        <dbReference type="Google" id="ProtNLM"/>
    </source>
</evidence>
<dbReference type="EMBL" id="CAJNOJ010000416">
    <property type="protein sequence ID" value="CAF1440494.1"/>
    <property type="molecule type" value="Genomic_DNA"/>
</dbReference>
<accession>A0A815NN18</accession>
<feature type="region of interest" description="Disordered" evidence="1">
    <location>
        <begin position="58"/>
        <end position="90"/>
    </location>
</feature>
<dbReference type="Proteomes" id="UP000663852">
    <property type="component" value="Unassembled WGS sequence"/>
</dbReference>
<sequence length="592" mass="69115">MTNKNNTRIKFHRAPSVILLSDDESDDNGVDKNTQTQYSTPMELENQYQMVILSPRPTTTQMQSLSSSQRSFSRGEKKQEQEEEEEEEEENIIEMNTSVSPMVSPVGLSQPNYLPYTISLNNQERLSILPTYPNTNTNKNTESILLLLANVPINHLSQQELRNRRTGRYKASFSILDCDASSISYIVQQYKKFYMPLLDRLHVDLSILDCNYIHLKRFIELHRQAYIRTLGHQNSMKYHFNLQENEFAQLLEFYLQIDVDLFYMKTCSFRSAQPRSKEEGLFCSNVPDCHYTMERCNKCILCQSSAGNVNYQHEQEQQQQSCPIQFNMRRRHRFVNGYESILNCPVSCDTNNIIYVLTCPCGSYDYIGETSDNLRTRLLSHKCFTHRLLLEKVIGEKNYIHFYGTKSPQMNEKERMRLYQHSMGCSSAMQRFLDKNPDLWTFVPMLNEEANYENIHYQQSSVLATATTTQEVQAYVGNVPKPPLGYKFSNYQIKKQYDFFTMKLYRKEVNYNFIVYNATIITVLPLNTSDLFRRIVHSLLVTHAETKLNTLGHIFTYFRSVPINHKIWCADLRYRPTPPITTLSSGMSVSNQ</sequence>
<feature type="region of interest" description="Disordered" evidence="1">
    <location>
        <begin position="19"/>
        <end position="38"/>
    </location>
</feature>
<dbReference type="OrthoDB" id="10027879at2759"/>
<evidence type="ECO:0000256" key="1">
    <source>
        <dbReference type="SAM" id="MobiDB-lite"/>
    </source>
</evidence>
<dbReference type="AlphaFoldDB" id="A0A815NN18"/>
<proteinExistence type="predicted"/>
<name>A0A815NN18_ADIRI</name>
<feature type="compositionally biased region" description="Low complexity" evidence="1">
    <location>
        <begin position="58"/>
        <end position="72"/>
    </location>
</feature>
<protein>
    <recommendedName>
        <fullName evidence="4">GIY-YIG domain-containing protein</fullName>
    </recommendedName>
</protein>